<feature type="compositionally biased region" description="Basic and acidic residues" evidence="1">
    <location>
        <begin position="82"/>
        <end position="93"/>
    </location>
</feature>
<dbReference type="AlphaFoldDB" id="A0AAW9CPW2"/>
<evidence type="ECO:0000313" key="3">
    <source>
        <dbReference type="Proteomes" id="UP001272137"/>
    </source>
</evidence>
<name>A0AAW9CPW2_BURTH</name>
<dbReference type="Proteomes" id="UP001272137">
    <property type="component" value="Unassembled WGS sequence"/>
</dbReference>
<feature type="compositionally biased region" description="Basic and acidic residues" evidence="1">
    <location>
        <begin position="40"/>
        <end position="61"/>
    </location>
</feature>
<organism evidence="2 3">
    <name type="scientific">Burkholderia thailandensis</name>
    <dbReference type="NCBI Taxonomy" id="57975"/>
    <lineage>
        <taxon>Bacteria</taxon>
        <taxon>Pseudomonadati</taxon>
        <taxon>Pseudomonadota</taxon>
        <taxon>Betaproteobacteria</taxon>
        <taxon>Burkholderiales</taxon>
        <taxon>Burkholderiaceae</taxon>
        <taxon>Burkholderia</taxon>
        <taxon>pseudomallei group</taxon>
    </lineage>
</organism>
<gene>
    <name evidence="2" type="ORF">C7S16_6795</name>
</gene>
<evidence type="ECO:0000313" key="2">
    <source>
        <dbReference type="EMBL" id="MDW9252644.1"/>
    </source>
</evidence>
<accession>A0AAW9CPW2</accession>
<evidence type="ECO:0000256" key="1">
    <source>
        <dbReference type="SAM" id="MobiDB-lite"/>
    </source>
</evidence>
<sequence length="131" mass="14706">MERRRRELTVPSLRFAGPPAATITQQSRNDRAPARSLRRKQADRSGADAPMRRIDRLHSPNECRAIAPAFRMTTPPPAQAADMKRDARARERAGISGTVTRRAATVARRVRLSARHVAPPRHQFVSSRKLP</sequence>
<protein>
    <submittedName>
        <fullName evidence="2">Uncharacterized protein</fullName>
    </submittedName>
</protein>
<dbReference type="KEGG" id="btha:DR62_07250"/>
<comment type="caution">
    <text evidence="2">The sequence shown here is derived from an EMBL/GenBank/DDBJ whole genome shotgun (WGS) entry which is preliminary data.</text>
</comment>
<reference evidence="2" key="1">
    <citation type="submission" date="2018-08" db="EMBL/GenBank/DDBJ databases">
        <title>Identification of Burkholderia cepacia strains that express a Burkholderia pseudomallei-like capsular polysaccharide.</title>
        <authorList>
            <person name="Burtnick M.N."/>
            <person name="Vongsouvath M."/>
            <person name="Newton P."/>
            <person name="Wuthiekanun V."/>
            <person name="Limmathurotsakul D."/>
            <person name="Brett P.J."/>
            <person name="Chantratita N."/>
            <person name="Dance D.A."/>
        </authorList>
    </citation>
    <scope>NUCLEOTIDE SEQUENCE</scope>
    <source>
        <strain evidence="2">SBXCC001</strain>
    </source>
</reference>
<proteinExistence type="predicted"/>
<dbReference type="EMBL" id="QXCT01000001">
    <property type="protein sequence ID" value="MDW9252644.1"/>
    <property type="molecule type" value="Genomic_DNA"/>
</dbReference>
<feature type="region of interest" description="Disordered" evidence="1">
    <location>
        <begin position="1"/>
        <end position="97"/>
    </location>
</feature>